<dbReference type="EMBL" id="NRRE01000017">
    <property type="protein sequence ID" value="MBK1696420.1"/>
    <property type="molecule type" value="Genomic_DNA"/>
</dbReference>
<dbReference type="PANTHER" id="PTHR41795:SF1">
    <property type="entry name" value="EXOPOLYSACCHARIDE SYNTHESIS PROTEIN"/>
    <property type="match status" value="1"/>
</dbReference>
<keyword evidence="1" id="KW-0472">Membrane</keyword>
<feature type="transmembrane region" description="Helical" evidence="1">
    <location>
        <begin position="39"/>
        <end position="65"/>
    </location>
</feature>
<evidence type="ECO:0000313" key="3">
    <source>
        <dbReference type="Proteomes" id="UP000778970"/>
    </source>
</evidence>
<sequence length="195" mass="21186">MGLSERVPTSEILDKLARDATSDEVTLGWIIGRLSERSFGIVMLLIGLVGLLPGVSTFAGVLLAIPAIQMMLGRDEPVLPARVAHRRFSTRRLGRLIARVTPTLRWIERAVRPRWNTPFETRKRVVGLIAFLLGATLLIPVPFSHLLPIAAIMLLAFAFLEEDGLILAIAIAVSLLSLAVSAAALWGVIEVGLLI</sequence>
<dbReference type="Proteomes" id="UP000778970">
    <property type="component" value="Unassembled WGS sequence"/>
</dbReference>
<organism evidence="2 3">
    <name type="scientific">Rhodovibrio salinarum</name>
    <dbReference type="NCBI Taxonomy" id="1087"/>
    <lineage>
        <taxon>Bacteria</taxon>
        <taxon>Pseudomonadati</taxon>
        <taxon>Pseudomonadota</taxon>
        <taxon>Alphaproteobacteria</taxon>
        <taxon>Rhodospirillales</taxon>
        <taxon>Rhodovibrionaceae</taxon>
        <taxon>Rhodovibrio</taxon>
    </lineage>
</organism>
<feature type="transmembrane region" description="Helical" evidence="1">
    <location>
        <begin position="126"/>
        <end position="159"/>
    </location>
</feature>
<name>A0A934QH50_9PROT</name>
<evidence type="ECO:0000256" key="1">
    <source>
        <dbReference type="SAM" id="Phobius"/>
    </source>
</evidence>
<feature type="transmembrane region" description="Helical" evidence="1">
    <location>
        <begin position="165"/>
        <end position="189"/>
    </location>
</feature>
<reference evidence="2" key="1">
    <citation type="submission" date="2017-08" db="EMBL/GenBank/DDBJ databases">
        <authorList>
            <person name="Imhoff J.F."/>
            <person name="Rahn T."/>
            <person name="Kuenzel S."/>
            <person name="Neulinger S.C."/>
        </authorList>
    </citation>
    <scope>NUCLEOTIDE SEQUENCE</scope>
    <source>
        <strain evidence="2">DSM 9154</strain>
    </source>
</reference>
<protein>
    <submittedName>
        <fullName evidence="2">Exopolysaccharide biosynthesis protein</fullName>
    </submittedName>
</protein>
<dbReference type="Pfam" id="PF06055">
    <property type="entry name" value="ExoD"/>
    <property type="match status" value="1"/>
</dbReference>
<proteinExistence type="predicted"/>
<dbReference type="RefSeq" id="WP_027289298.1">
    <property type="nucleotide sequence ID" value="NZ_NRRE01000017.1"/>
</dbReference>
<dbReference type="PANTHER" id="PTHR41795">
    <property type="entry name" value="EXOPOLYSACCHARIDE SYNTHESIS PROTEIN"/>
    <property type="match status" value="1"/>
</dbReference>
<dbReference type="InterPro" id="IPR010331">
    <property type="entry name" value="ExoD"/>
</dbReference>
<keyword evidence="3" id="KW-1185">Reference proteome</keyword>
<dbReference type="AlphaFoldDB" id="A0A934QH50"/>
<dbReference type="PIRSF" id="PIRSF033239">
    <property type="entry name" value="ExoD"/>
    <property type="match status" value="1"/>
</dbReference>
<comment type="caution">
    <text evidence="2">The sequence shown here is derived from an EMBL/GenBank/DDBJ whole genome shotgun (WGS) entry which is preliminary data.</text>
</comment>
<keyword evidence="1" id="KW-1133">Transmembrane helix</keyword>
<evidence type="ECO:0000313" key="2">
    <source>
        <dbReference type="EMBL" id="MBK1696420.1"/>
    </source>
</evidence>
<reference evidence="2" key="2">
    <citation type="journal article" date="2020" name="Microorganisms">
        <title>Osmotic Adaptation and Compatible Solute Biosynthesis of Phototrophic Bacteria as Revealed from Genome Analyses.</title>
        <authorList>
            <person name="Imhoff J.F."/>
            <person name="Rahn T."/>
            <person name="Kunzel S."/>
            <person name="Keller A."/>
            <person name="Neulinger S.C."/>
        </authorList>
    </citation>
    <scope>NUCLEOTIDE SEQUENCE</scope>
    <source>
        <strain evidence="2">DSM 9154</strain>
    </source>
</reference>
<keyword evidence="1" id="KW-0812">Transmembrane</keyword>
<accession>A0A934QH50</accession>
<gene>
    <name evidence="2" type="ORF">CKO21_04085</name>
</gene>